<evidence type="ECO:0000256" key="1">
    <source>
        <dbReference type="SAM" id="MobiDB-lite"/>
    </source>
</evidence>
<reference evidence="2 3" key="1">
    <citation type="submission" date="2020-02" db="EMBL/GenBank/DDBJ databases">
        <title>Genome sequencing of Aeromonas rivipollensis.</title>
        <authorList>
            <person name="Fono-Tamo Ubani E.K."/>
            <person name="Lekota K.E."/>
        </authorList>
    </citation>
    <scope>NUCLEOTIDE SEQUENCE [LARGE SCALE GENOMIC DNA]</scope>
    <source>
        <strain evidence="2 3">G87</strain>
    </source>
</reference>
<comment type="caution">
    <text evidence="2">The sequence shown here is derived from an EMBL/GenBank/DDBJ whole genome shotgun (WGS) entry which is preliminary data.</text>
</comment>
<feature type="compositionally biased region" description="Acidic residues" evidence="1">
    <location>
        <begin position="113"/>
        <end position="125"/>
    </location>
</feature>
<name>A0AAW9Y8T9_9GAMM</name>
<evidence type="ECO:0000313" key="3">
    <source>
        <dbReference type="Proteomes" id="UP000480681"/>
    </source>
</evidence>
<sequence>MAARKTTNVPIMLFHLHPDVDPIYKKVLNVLKKQRDVSPSELPIIATYANQVFLNQRAMMSMVDDGVVLTSTTNHGEVHKENPQCKVFNQTTIQIAKYAVILGLSAKAGDELSTPDEEGDDEDDPLSNLIKKRGKK</sequence>
<dbReference type="AlphaFoldDB" id="A0AAW9Y8T9"/>
<evidence type="ECO:0000313" key="2">
    <source>
        <dbReference type="EMBL" id="NEX74806.1"/>
    </source>
</evidence>
<dbReference type="RefSeq" id="WP_163148150.1">
    <property type="nucleotide sequence ID" value="NZ_JAAIKZ010000014.1"/>
</dbReference>
<proteinExistence type="predicted"/>
<protein>
    <submittedName>
        <fullName evidence="2">P27 family phage terminase small subunit</fullName>
    </submittedName>
</protein>
<gene>
    <name evidence="2" type="ORF">G4911_08645</name>
</gene>
<dbReference type="EMBL" id="JAAIKZ010000014">
    <property type="protein sequence ID" value="NEX74806.1"/>
    <property type="molecule type" value="Genomic_DNA"/>
</dbReference>
<accession>A0AAW9Y8T9</accession>
<dbReference type="Proteomes" id="UP000480681">
    <property type="component" value="Unassembled WGS sequence"/>
</dbReference>
<feature type="region of interest" description="Disordered" evidence="1">
    <location>
        <begin position="110"/>
        <end position="136"/>
    </location>
</feature>
<dbReference type="InterPro" id="IPR006448">
    <property type="entry name" value="Phage_term_ssu_P27"/>
</dbReference>
<dbReference type="Pfam" id="PF05119">
    <property type="entry name" value="Terminase_4"/>
    <property type="match status" value="1"/>
</dbReference>
<organism evidence="2 3">
    <name type="scientific">Aeromonas rivipollensis</name>
    <dbReference type="NCBI Taxonomy" id="948519"/>
    <lineage>
        <taxon>Bacteria</taxon>
        <taxon>Pseudomonadati</taxon>
        <taxon>Pseudomonadota</taxon>
        <taxon>Gammaproteobacteria</taxon>
        <taxon>Aeromonadales</taxon>
        <taxon>Aeromonadaceae</taxon>
        <taxon>Aeromonas</taxon>
    </lineage>
</organism>